<dbReference type="Pfam" id="PF00990">
    <property type="entry name" value="GGDEF"/>
    <property type="match status" value="1"/>
</dbReference>
<evidence type="ECO:0000313" key="7">
    <source>
        <dbReference type="Proteomes" id="UP000308488"/>
    </source>
</evidence>
<dbReference type="GO" id="GO:1902201">
    <property type="term" value="P:negative regulation of bacterial-type flagellum-dependent cell motility"/>
    <property type="evidence" value="ECO:0007669"/>
    <property type="project" value="TreeGrafter"/>
</dbReference>
<dbReference type="CDD" id="cd01949">
    <property type="entry name" value="GGDEF"/>
    <property type="match status" value="1"/>
</dbReference>
<evidence type="ECO:0000256" key="3">
    <source>
        <dbReference type="ARBA" id="ARBA00034247"/>
    </source>
</evidence>
<dbReference type="SMART" id="SM00267">
    <property type="entry name" value="GGDEF"/>
    <property type="match status" value="1"/>
</dbReference>
<dbReference type="FunFam" id="3.30.70.270:FF:000001">
    <property type="entry name" value="Diguanylate cyclase domain protein"/>
    <property type="match status" value="1"/>
</dbReference>
<evidence type="ECO:0000259" key="5">
    <source>
        <dbReference type="PROSITE" id="PS50887"/>
    </source>
</evidence>
<keyword evidence="7" id="KW-1185">Reference proteome</keyword>
<comment type="catalytic activity">
    <reaction evidence="3">
        <text>2 GTP = 3',3'-c-di-GMP + 2 diphosphate</text>
        <dbReference type="Rhea" id="RHEA:24898"/>
        <dbReference type="ChEBI" id="CHEBI:33019"/>
        <dbReference type="ChEBI" id="CHEBI:37565"/>
        <dbReference type="ChEBI" id="CHEBI:58805"/>
        <dbReference type="EC" id="2.7.7.65"/>
    </reaction>
</comment>
<keyword evidence="4" id="KW-0812">Transmembrane</keyword>
<dbReference type="GO" id="GO:0052621">
    <property type="term" value="F:diguanylate cyclase activity"/>
    <property type="evidence" value="ECO:0007669"/>
    <property type="project" value="UniProtKB-EC"/>
</dbReference>
<dbReference type="Pfam" id="PF20967">
    <property type="entry name" value="MASE7"/>
    <property type="match status" value="1"/>
</dbReference>
<dbReference type="PANTHER" id="PTHR45138:SF9">
    <property type="entry name" value="DIGUANYLATE CYCLASE DGCM-RELATED"/>
    <property type="match status" value="1"/>
</dbReference>
<protein>
    <recommendedName>
        <fullName evidence="2">diguanylate cyclase</fullName>
        <ecNumber evidence="2">2.7.7.65</ecNumber>
    </recommendedName>
</protein>
<dbReference type="Proteomes" id="UP000308488">
    <property type="component" value="Unassembled WGS sequence"/>
</dbReference>
<dbReference type="InterPro" id="IPR043128">
    <property type="entry name" value="Rev_trsase/Diguanyl_cyclase"/>
</dbReference>
<name>A0A4U6R1F5_9GAMM</name>
<sequence length="384" mass="42616">MPAALRRLWSTGVAGNPVSLRRQIELCNQVGLFGAAATVPYQFFYFFYDFALYRGVFLANLIFIAAYLLVLLINRRGWYNTARNLLLVNASCQLFVVTFFISAGAGVHLFYFTLAAILVFLFQHLHVLLYSAIMTAFGSLYVAAHFLFPQGSVAAPVPSPWIDIMYAGSVAGVLTLSGVFLYLFRKNIDQAESELTINNRYLETLCSTDPLTGLANRRGLDETLEREWARLSRHPAPLSVIMCDVDHFKLFNDRYGHDYGDRCLQQIATTLKDRVSRPSDLVARYGGEEFALVLPGTGEEGARYLGEKLREAVRELAVPNADVGTGAYITISVGVTSIDHFRSDEAACLLKRADKALYRAKESGRNQVVFLPYNSPRSSGNGGS</sequence>
<gene>
    <name evidence="6" type="ORF">FDP08_04720</name>
</gene>
<dbReference type="InterPro" id="IPR029787">
    <property type="entry name" value="Nucleotide_cyclase"/>
</dbReference>
<evidence type="ECO:0000313" key="6">
    <source>
        <dbReference type="EMBL" id="TKV67437.1"/>
    </source>
</evidence>
<feature type="domain" description="GGDEF" evidence="5">
    <location>
        <begin position="236"/>
        <end position="373"/>
    </location>
</feature>
<evidence type="ECO:0000256" key="1">
    <source>
        <dbReference type="ARBA" id="ARBA00001946"/>
    </source>
</evidence>
<dbReference type="InterPro" id="IPR050469">
    <property type="entry name" value="Diguanylate_Cyclase"/>
</dbReference>
<dbReference type="InterPro" id="IPR048432">
    <property type="entry name" value="MASE7"/>
</dbReference>
<dbReference type="GO" id="GO:0043709">
    <property type="term" value="P:cell adhesion involved in single-species biofilm formation"/>
    <property type="evidence" value="ECO:0007669"/>
    <property type="project" value="TreeGrafter"/>
</dbReference>
<keyword evidence="4" id="KW-1133">Transmembrane helix</keyword>
<feature type="transmembrane region" description="Helical" evidence="4">
    <location>
        <begin position="160"/>
        <end position="184"/>
    </location>
</feature>
<comment type="caution">
    <text evidence="6">The sequence shown here is derived from an EMBL/GenBank/DDBJ whole genome shotgun (WGS) entry which is preliminary data.</text>
</comment>
<feature type="transmembrane region" description="Helical" evidence="4">
    <location>
        <begin position="54"/>
        <end position="73"/>
    </location>
</feature>
<evidence type="ECO:0000256" key="2">
    <source>
        <dbReference type="ARBA" id="ARBA00012528"/>
    </source>
</evidence>
<dbReference type="EMBL" id="SZYH01000001">
    <property type="protein sequence ID" value="TKV67437.1"/>
    <property type="molecule type" value="Genomic_DNA"/>
</dbReference>
<evidence type="ECO:0000256" key="4">
    <source>
        <dbReference type="SAM" id="Phobius"/>
    </source>
</evidence>
<proteinExistence type="predicted"/>
<dbReference type="RefSeq" id="WP_137434855.1">
    <property type="nucleotide sequence ID" value="NZ_JANRHC010000001.1"/>
</dbReference>
<feature type="transmembrane region" description="Helical" evidence="4">
    <location>
        <begin position="94"/>
        <end position="122"/>
    </location>
</feature>
<dbReference type="OrthoDB" id="73375at2"/>
<dbReference type="Gene3D" id="3.30.70.270">
    <property type="match status" value="1"/>
</dbReference>
<reference evidence="6 7" key="1">
    <citation type="submission" date="2019-05" db="EMBL/GenBank/DDBJ databases">
        <title>Marinobacter panjinensis sp. nov., a moderately halophilic bacterium isolated from sea tidal flat environment.</title>
        <authorList>
            <person name="Yang W."/>
            <person name="An M."/>
            <person name="He W."/>
            <person name="Luo X."/>
            <person name="Zhu L."/>
            <person name="Chen G."/>
            <person name="Zhang Y."/>
            <person name="Wang Y."/>
        </authorList>
    </citation>
    <scope>NUCLEOTIDE SEQUENCE [LARGE SCALE GENOMIC DNA]</scope>
    <source>
        <strain evidence="6 7">PJ-16</strain>
    </source>
</reference>
<organism evidence="6 7">
    <name type="scientific">Marinobacter panjinensis</name>
    <dbReference type="NCBI Taxonomy" id="2576384"/>
    <lineage>
        <taxon>Bacteria</taxon>
        <taxon>Pseudomonadati</taxon>
        <taxon>Pseudomonadota</taxon>
        <taxon>Gammaproteobacteria</taxon>
        <taxon>Pseudomonadales</taxon>
        <taxon>Marinobacteraceae</taxon>
        <taxon>Marinobacter</taxon>
    </lineage>
</organism>
<accession>A0A4U6R1F5</accession>
<dbReference type="SUPFAM" id="SSF55073">
    <property type="entry name" value="Nucleotide cyclase"/>
    <property type="match status" value="1"/>
</dbReference>
<feature type="transmembrane region" description="Helical" evidence="4">
    <location>
        <begin position="128"/>
        <end position="148"/>
    </location>
</feature>
<comment type="cofactor">
    <cofactor evidence="1">
        <name>Mg(2+)</name>
        <dbReference type="ChEBI" id="CHEBI:18420"/>
    </cofactor>
</comment>
<dbReference type="GO" id="GO:0005886">
    <property type="term" value="C:plasma membrane"/>
    <property type="evidence" value="ECO:0007669"/>
    <property type="project" value="TreeGrafter"/>
</dbReference>
<dbReference type="AlphaFoldDB" id="A0A4U6R1F5"/>
<dbReference type="PANTHER" id="PTHR45138">
    <property type="entry name" value="REGULATORY COMPONENTS OF SENSORY TRANSDUCTION SYSTEM"/>
    <property type="match status" value="1"/>
</dbReference>
<dbReference type="InterPro" id="IPR000160">
    <property type="entry name" value="GGDEF_dom"/>
</dbReference>
<dbReference type="PROSITE" id="PS50887">
    <property type="entry name" value="GGDEF"/>
    <property type="match status" value="1"/>
</dbReference>
<dbReference type="NCBIfam" id="TIGR00254">
    <property type="entry name" value="GGDEF"/>
    <property type="match status" value="1"/>
</dbReference>
<dbReference type="EC" id="2.7.7.65" evidence="2"/>
<keyword evidence="4" id="KW-0472">Membrane</keyword>